<dbReference type="EMBL" id="AUZY01002181">
    <property type="protein sequence ID" value="EQD72831.1"/>
    <property type="molecule type" value="Genomic_DNA"/>
</dbReference>
<evidence type="ECO:0000256" key="4">
    <source>
        <dbReference type="ARBA" id="ARBA00022884"/>
    </source>
</evidence>
<dbReference type="InterPro" id="IPR029063">
    <property type="entry name" value="SAM-dependent_MTases_sf"/>
</dbReference>
<organism evidence="6">
    <name type="scientific">mine drainage metagenome</name>
    <dbReference type="NCBI Taxonomy" id="410659"/>
    <lineage>
        <taxon>unclassified sequences</taxon>
        <taxon>metagenomes</taxon>
        <taxon>ecological metagenomes</taxon>
    </lineage>
</organism>
<evidence type="ECO:0000259" key="5">
    <source>
        <dbReference type="SMART" id="SM00650"/>
    </source>
</evidence>
<keyword evidence="3" id="KW-0949">S-adenosyl-L-methionine</keyword>
<dbReference type="AlphaFoldDB" id="T1BIP4"/>
<accession>T1BIP4</accession>
<dbReference type="Pfam" id="PF00398">
    <property type="entry name" value="RrnaAD"/>
    <property type="match status" value="1"/>
</dbReference>
<dbReference type="PANTHER" id="PTHR11727:SF7">
    <property type="entry name" value="DIMETHYLADENOSINE TRANSFERASE-RELATED"/>
    <property type="match status" value="1"/>
</dbReference>
<evidence type="ECO:0000256" key="2">
    <source>
        <dbReference type="ARBA" id="ARBA00022679"/>
    </source>
</evidence>
<sequence>MRRGVRPLTVVERDHRLVAHLRRLFGTRIAVVPGDARVVPLPPADCAVGNLPYAVATPILLRLFALRVPRVVALVQEEVGQRLAAGPGSGAYGRLSLAAQLYGEVELFRPIGPEAFYPAPKVRSRLIVHRARPGPLPVPSVPEFERATRILFSARRKQLGNLLPRLAGGDAAAERLARAAGWPDGWSTLRPENLPPEAFFALARARAGADGPSDRPTSP</sequence>
<comment type="caution">
    <text evidence="6">The sequence shown here is derived from an EMBL/GenBank/DDBJ whole genome shotgun (WGS) entry which is preliminary data.</text>
</comment>
<dbReference type="Gene3D" id="3.40.50.150">
    <property type="entry name" value="Vaccinia Virus protein VP39"/>
    <property type="match status" value="1"/>
</dbReference>
<evidence type="ECO:0000256" key="1">
    <source>
        <dbReference type="ARBA" id="ARBA00022603"/>
    </source>
</evidence>
<dbReference type="Gene3D" id="1.10.8.100">
    <property type="entry name" value="Ribosomal RNA adenine dimethylase-like, domain 2"/>
    <property type="match status" value="1"/>
</dbReference>
<dbReference type="GO" id="GO:0003723">
    <property type="term" value="F:RNA binding"/>
    <property type="evidence" value="ECO:0007669"/>
    <property type="project" value="UniProtKB-KW"/>
</dbReference>
<dbReference type="PANTHER" id="PTHR11727">
    <property type="entry name" value="DIMETHYLADENOSINE TRANSFERASE"/>
    <property type="match status" value="1"/>
</dbReference>
<protein>
    <submittedName>
        <fullName evidence="6">Ribosomal RNA adenine methylase transferase</fullName>
        <ecNumber evidence="6">2.1.1.-</ecNumber>
    </submittedName>
</protein>
<dbReference type="SMART" id="SM00650">
    <property type="entry name" value="rADc"/>
    <property type="match status" value="1"/>
</dbReference>
<evidence type="ECO:0000313" key="6">
    <source>
        <dbReference type="EMBL" id="EQD72831.1"/>
    </source>
</evidence>
<reference evidence="6" key="2">
    <citation type="journal article" date="2014" name="ISME J.">
        <title>Microbial stratification in low pH oxic and suboxic macroscopic growths along an acid mine drainage.</title>
        <authorList>
            <person name="Mendez-Garcia C."/>
            <person name="Mesa V."/>
            <person name="Sprenger R.R."/>
            <person name="Richter M."/>
            <person name="Diez M.S."/>
            <person name="Solano J."/>
            <person name="Bargiela R."/>
            <person name="Golyshina O.V."/>
            <person name="Manteca A."/>
            <person name="Ramos J.L."/>
            <person name="Gallego J.R."/>
            <person name="Llorente I."/>
            <person name="Martins Dos Santos V.A."/>
            <person name="Jensen O.N."/>
            <person name="Pelaez A.I."/>
            <person name="Sanchez J."/>
            <person name="Ferrer M."/>
        </authorList>
    </citation>
    <scope>NUCLEOTIDE SEQUENCE</scope>
</reference>
<keyword evidence="1 6" id="KW-0489">Methyltransferase</keyword>
<dbReference type="SUPFAM" id="SSF53335">
    <property type="entry name" value="S-adenosyl-L-methionine-dependent methyltransferases"/>
    <property type="match status" value="1"/>
</dbReference>
<keyword evidence="2 6" id="KW-0808">Transferase</keyword>
<keyword evidence="4" id="KW-0694">RNA-binding</keyword>
<dbReference type="GO" id="GO:0000179">
    <property type="term" value="F:rRNA (adenine-N6,N6-)-dimethyltransferase activity"/>
    <property type="evidence" value="ECO:0007669"/>
    <property type="project" value="InterPro"/>
</dbReference>
<dbReference type="InterPro" id="IPR020598">
    <property type="entry name" value="rRNA_Ade_methylase_Trfase_N"/>
</dbReference>
<dbReference type="EC" id="2.1.1.-" evidence="6"/>
<evidence type="ECO:0000256" key="3">
    <source>
        <dbReference type="ARBA" id="ARBA00022691"/>
    </source>
</evidence>
<dbReference type="InterPro" id="IPR023165">
    <property type="entry name" value="rRNA_Ade_diMease-like_C"/>
</dbReference>
<gene>
    <name evidence="6" type="ORF">B1B_03542</name>
</gene>
<feature type="domain" description="Ribosomal RNA adenine methylase transferase N-terminal" evidence="5">
    <location>
        <begin position="1"/>
        <end position="133"/>
    </location>
</feature>
<dbReference type="PROSITE" id="PS51689">
    <property type="entry name" value="SAM_RNA_A_N6_MT"/>
    <property type="match status" value="1"/>
</dbReference>
<name>T1BIP4_9ZZZZ</name>
<reference evidence="6" key="1">
    <citation type="submission" date="2013-08" db="EMBL/GenBank/DDBJ databases">
        <authorList>
            <person name="Mendez C."/>
            <person name="Richter M."/>
            <person name="Ferrer M."/>
            <person name="Sanchez J."/>
        </authorList>
    </citation>
    <scope>NUCLEOTIDE SEQUENCE</scope>
</reference>
<proteinExistence type="predicted"/>
<dbReference type="InterPro" id="IPR001737">
    <property type="entry name" value="KsgA/Erm"/>
</dbReference>